<organism evidence="2">
    <name type="scientific">Caldiarchaeum subterraneum</name>
    <dbReference type="NCBI Taxonomy" id="311458"/>
    <lineage>
        <taxon>Archaea</taxon>
        <taxon>Nitrososphaerota</taxon>
        <taxon>Candidatus Caldarchaeales</taxon>
        <taxon>Candidatus Caldarchaeaceae</taxon>
        <taxon>Candidatus Caldarchaeum</taxon>
    </lineage>
</organism>
<dbReference type="AlphaFoldDB" id="A0A7C5LCN5"/>
<accession>A0A7C5LCN5</accession>
<dbReference type="InterPro" id="IPR018977">
    <property type="entry name" value="NurA_domain"/>
</dbReference>
<sequence length="427" mass="48685">MAESGEELPDFLKLPRPLQEKFFTAVEEEVKDLVKTISRFSNSVNDVRQELSRGIRKFNPSDDWRGLSVAVVDGSDVPAVDDRIGLRYGLYAVAYKVFKGLDPVDGEENYFGDRLAGRISTSRDSFLKILDLITTYYERLIAAHLLQKKNIDLLIVDGSFFGYRAGCSMVKNEPLSWRDPVTEKQFTNVFELIKRINELTIDVLSSQRAVGIIKRVPTTAIDGYLCYRHGFDKGIELSDRSILSLVMRPREIFDYEDMFGPDLRYDVFSWFGPTARDVDLRKKGRDAVLRKAEKRVIVQLVADLTDWNRSAAGKWEEYAKDPVVTAARSTRRVFLRTVEDMPPVCVEFHQNISREMLDKAFSYIFATANPATGLPLPLDLVDELVSLPRGIGKEFINEIEAELVRRGLSKESLLAVFSRYNPQKDEL</sequence>
<evidence type="ECO:0000259" key="1">
    <source>
        <dbReference type="Pfam" id="PF09376"/>
    </source>
</evidence>
<comment type="caution">
    <text evidence="2">The sequence shown here is derived from an EMBL/GenBank/DDBJ whole genome shotgun (WGS) entry which is preliminary data.</text>
</comment>
<dbReference type="Pfam" id="PF09376">
    <property type="entry name" value="NurA"/>
    <property type="match status" value="1"/>
</dbReference>
<proteinExistence type="predicted"/>
<name>A0A7C5LCN5_CALS0</name>
<feature type="domain" description="NurA" evidence="1">
    <location>
        <begin position="127"/>
        <end position="386"/>
    </location>
</feature>
<protein>
    <submittedName>
        <fullName evidence="2">DNA double-strand break repair nuclease NurA</fullName>
    </submittedName>
</protein>
<gene>
    <name evidence="2" type="ORF">ENM11_05030</name>
</gene>
<dbReference type="EMBL" id="DRWN01000035">
    <property type="protein sequence ID" value="HHK68501.1"/>
    <property type="molecule type" value="Genomic_DNA"/>
</dbReference>
<evidence type="ECO:0000313" key="2">
    <source>
        <dbReference type="EMBL" id="HHK68501.1"/>
    </source>
</evidence>
<reference evidence="2" key="1">
    <citation type="journal article" date="2020" name="mSystems">
        <title>Genome- and Community-Level Interaction Insights into Carbon Utilization and Element Cycling Functions of Hydrothermarchaeota in Hydrothermal Sediment.</title>
        <authorList>
            <person name="Zhou Z."/>
            <person name="Liu Y."/>
            <person name="Xu W."/>
            <person name="Pan J."/>
            <person name="Luo Z.H."/>
            <person name="Li M."/>
        </authorList>
    </citation>
    <scope>NUCLEOTIDE SEQUENCE [LARGE SCALE GENOMIC DNA]</scope>
    <source>
        <strain evidence="2">SpSt-1056</strain>
    </source>
</reference>